<dbReference type="RefSeq" id="WP_344050084.1">
    <property type="nucleotide sequence ID" value="NZ_BAAAKY010000005.1"/>
</dbReference>
<gene>
    <name evidence="2" type="ORF">Psi02_04430</name>
</gene>
<evidence type="ECO:0000313" key="3">
    <source>
        <dbReference type="Proteomes" id="UP000644610"/>
    </source>
</evidence>
<proteinExistence type="predicted"/>
<accession>A0A8J3UEE6</accession>
<name>A0A8J3UEE6_9ACTN</name>
<dbReference type="Proteomes" id="UP000644610">
    <property type="component" value="Unassembled WGS sequence"/>
</dbReference>
<sequence>MDASIRPPRPTAVRDRDQEFPSLSRVDDRTSIYLAIRLGATQLHPVKGGAPRRLTALRPHGGRACGLEAGPDRRQLGPPVPIVYLLTRFAPAHGDAYRSTRRAEISSGAPAVAQ</sequence>
<feature type="compositionally biased region" description="Basic and acidic residues" evidence="1">
    <location>
        <begin position="12"/>
        <end position="22"/>
    </location>
</feature>
<evidence type="ECO:0000313" key="2">
    <source>
        <dbReference type="EMBL" id="GII44019.1"/>
    </source>
</evidence>
<keyword evidence="3" id="KW-1185">Reference proteome</keyword>
<dbReference type="EMBL" id="BOOQ01000002">
    <property type="protein sequence ID" value="GII44019.1"/>
    <property type="molecule type" value="Genomic_DNA"/>
</dbReference>
<protein>
    <submittedName>
        <fullName evidence="2">Uncharacterized protein</fullName>
    </submittedName>
</protein>
<reference evidence="2" key="1">
    <citation type="submission" date="2021-01" db="EMBL/GenBank/DDBJ databases">
        <title>Whole genome shotgun sequence of Planotetraspora silvatica NBRC 100141.</title>
        <authorList>
            <person name="Komaki H."/>
            <person name="Tamura T."/>
        </authorList>
    </citation>
    <scope>NUCLEOTIDE SEQUENCE</scope>
    <source>
        <strain evidence="2">NBRC 100141</strain>
    </source>
</reference>
<dbReference type="AlphaFoldDB" id="A0A8J3UEE6"/>
<evidence type="ECO:0000256" key="1">
    <source>
        <dbReference type="SAM" id="MobiDB-lite"/>
    </source>
</evidence>
<feature type="region of interest" description="Disordered" evidence="1">
    <location>
        <begin position="1"/>
        <end position="22"/>
    </location>
</feature>
<comment type="caution">
    <text evidence="2">The sequence shown here is derived from an EMBL/GenBank/DDBJ whole genome shotgun (WGS) entry which is preliminary data.</text>
</comment>
<organism evidence="2 3">
    <name type="scientific">Planotetraspora silvatica</name>
    <dbReference type="NCBI Taxonomy" id="234614"/>
    <lineage>
        <taxon>Bacteria</taxon>
        <taxon>Bacillati</taxon>
        <taxon>Actinomycetota</taxon>
        <taxon>Actinomycetes</taxon>
        <taxon>Streptosporangiales</taxon>
        <taxon>Streptosporangiaceae</taxon>
        <taxon>Planotetraspora</taxon>
    </lineage>
</organism>